<dbReference type="Proteomes" id="UP000034581">
    <property type="component" value="Unassembled WGS sequence"/>
</dbReference>
<dbReference type="AlphaFoldDB" id="A0A0G0EPY5"/>
<reference evidence="2 3" key="1">
    <citation type="journal article" date="2015" name="Nature">
        <title>rRNA introns, odd ribosomes, and small enigmatic genomes across a large radiation of phyla.</title>
        <authorList>
            <person name="Brown C.T."/>
            <person name="Hug L.A."/>
            <person name="Thomas B.C."/>
            <person name="Sharon I."/>
            <person name="Castelle C.J."/>
            <person name="Singh A."/>
            <person name="Wilkins M.J."/>
            <person name="Williams K.H."/>
            <person name="Banfield J.F."/>
        </authorList>
    </citation>
    <scope>NUCLEOTIDE SEQUENCE [LARGE SCALE GENOMIC DNA]</scope>
</reference>
<feature type="transmembrane region" description="Helical" evidence="1">
    <location>
        <begin position="32"/>
        <end position="53"/>
    </location>
</feature>
<evidence type="ECO:0000313" key="3">
    <source>
        <dbReference type="Proteomes" id="UP000034581"/>
    </source>
</evidence>
<keyword evidence="1" id="KW-1133">Transmembrane helix</keyword>
<keyword evidence="1" id="KW-0472">Membrane</keyword>
<evidence type="ECO:0000313" key="2">
    <source>
        <dbReference type="EMBL" id="KKP69392.1"/>
    </source>
</evidence>
<accession>A0A0G0EPY5</accession>
<dbReference type="EMBL" id="LBQB01000007">
    <property type="protein sequence ID" value="KKP69392.1"/>
    <property type="molecule type" value="Genomic_DNA"/>
</dbReference>
<protein>
    <submittedName>
        <fullName evidence="2">Uncharacterized protein</fullName>
    </submittedName>
</protein>
<organism evidence="2 3">
    <name type="scientific">candidate division CPR3 bacterium GW2011_GWF2_35_18</name>
    <dbReference type="NCBI Taxonomy" id="1618350"/>
    <lineage>
        <taxon>Bacteria</taxon>
        <taxon>Bacteria division CPR3</taxon>
    </lineage>
</organism>
<comment type="caution">
    <text evidence="2">The sequence shown here is derived from an EMBL/GenBank/DDBJ whole genome shotgun (WGS) entry which is preliminary data.</text>
</comment>
<sequence length="368" mass="39919">MEGKSTFKNFGEAIKNNTVEMVSKTNSGTSSLLKYSLVAIGAAVIIGGGYFGYKALSSKSNVSSVPSEFKGALTISEYGALDKTGSQTVKLFGKISSLSSGDSYFMLESEGSSMYVYYDNMTGSDGNKLSSVSMEGFANDDYVIITGQASKEGYSFFLNKIEKTTEADINNYINSKKPSLAMTILDYPRNVKHGCSTITMSVKLRNDGIVPVEYSKMYAKNIQPQYMIYYSVAGKDWYSFNFAGETNVQGYLGFKDFGTINPGEEKIVSFGGGGNVIQALDRAMSEAEGKPHSVSTAGNENMLISYEQGSATAGAKTVYFKFAVAKSGYMGVAYDPSFRSESNKITINLENPECDLTDILETKYIGEE</sequence>
<gene>
    <name evidence="2" type="ORF">UR67_C0007G0097</name>
</gene>
<name>A0A0G0EPY5_UNCC3</name>
<dbReference type="STRING" id="1618350.UR67_C0007G0097"/>
<evidence type="ECO:0000256" key="1">
    <source>
        <dbReference type="SAM" id="Phobius"/>
    </source>
</evidence>
<keyword evidence="1" id="KW-0812">Transmembrane</keyword>
<proteinExistence type="predicted"/>